<reference evidence="4 5" key="1">
    <citation type="submission" date="2018-03" db="EMBL/GenBank/DDBJ databases">
        <title>Genomic Encyclopedia of Archaeal and Bacterial Type Strains, Phase II (KMG-II): from individual species to whole genera.</title>
        <authorList>
            <person name="Goeker M."/>
        </authorList>
    </citation>
    <scope>NUCLEOTIDE SEQUENCE [LARGE SCALE GENOMIC DNA]</scope>
    <source>
        <strain evidence="4 5">DSM 43146</strain>
    </source>
</reference>
<dbReference type="AlphaFoldDB" id="A0A2T0K7T5"/>
<dbReference type="RefSeq" id="WP_106323067.1">
    <property type="nucleotide sequence ID" value="NZ_BOMO01000090.1"/>
</dbReference>
<dbReference type="GO" id="GO:0008483">
    <property type="term" value="F:transaminase activity"/>
    <property type="evidence" value="ECO:0007669"/>
    <property type="project" value="UniProtKB-KW"/>
</dbReference>
<keyword evidence="5" id="KW-1185">Reference proteome</keyword>
<dbReference type="OrthoDB" id="9804264at2"/>
<keyword evidence="4" id="KW-0808">Transferase</keyword>
<dbReference type="InterPro" id="IPR015421">
    <property type="entry name" value="PyrdxlP-dep_Trfase_major"/>
</dbReference>
<evidence type="ECO:0000313" key="4">
    <source>
        <dbReference type="EMBL" id="PRX19069.1"/>
    </source>
</evidence>
<name>A0A2T0K7T5_9ACTN</name>
<evidence type="ECO:0000256" key="3">
    <source>
        <dbReference type="SAM" id="MobiDB-lite"/>
    </source>
</evidence>
<gene>
    <name evidence="4" type="ORF">CLV67_111217</name>
</gene>
<feature type="region of interest" description="Disordered" evidence="3">
    <location>
        <begin position="19"/>
        <end position="41"/>
    </location>
</feature>
<protein>
    <submittedName>
        <fullName evidence="4">L-glutamine:2-deoxy-scyllo-inosose/3-amino-2, 3-dideoxy-scyllo-inosose aminotransferase</fullName>
    </submittedName>
</protein>
<dbReference type="PANTHER" id="PTHR30244">
    <property type="entry name" value="TRANSAMINASE"/>
    <property type="match status" value="1"/>
</dbReference>
<comment type="caution">
    <text evidence="4">The sequence shown here is derived from an EMBL/GenBank/DDBJ whole genome shotgun (WGS) entry which is preliminary data.</text>
</comment>
<evidence type="ECO:0000313" key="5">
    <source>
        <dbReference type="Proteomes" id="UP000239415"/>
    </source>
</evidence>
<dbReference type="InterPro" id="IPR015424">
    <property type="entry name" value="PyrdxlP-dep_Trfase"/>
</dbReference>
<evidence type="ECO:0000256" key="2">
    <source>
        <dbReference type="RuleBase" id="RU004508"/>
    </source>
</evidence>
<dbReference type="CDD" id="cd00616">
    <property type="entry name" value="AHBA_syn"/>
    <property type="match status" value="1"/>
</dbReference>
<dbReference type="Proteomes" id="UP000239415">
    <property type="component" value="Unassembled WGS sequence"/>
</dbReference>
<dbReference type="PANTHER" id="PTHR30244:SF34">
    <property type="entry name" value="DTDP-4-AMINO-4,6-DIDEOXYGALACTOSE TRANSAMINASE"/>
    <property type="match status" value="1"/>
</dbReference>
<dbReference type="GO" id="GO:0030170">
    <property type="term" value="F:pyridoxal phosphate binding"/>
    <property type="evidence" value="ECO:0007669"/>
    <property type="project" value="TreeGrafter"/>
</dbReference>
<organism evidence="4 5">
    <name type="scientific">Actinoplanes italicus</name>
    <dbReference type="NCBI Taxonomy" id="113567"/>
    <lineage>
        <taxon>Bacteria</taxon>
        <taxon>Bacillati</taxon>
        <taxon>Actinomycetota</taxon>
        <taxon>Actinomycetes</taxon>
        <taxon>Micromonosporales</taxon>
        <taxon>Micromonosporaceae</taxon>
        <taxon>Actinoplanes</taxon>
    </lineage>
</organism>
<accession>A0A2T0K7T5</accession>
<dbReference type="InterPro" id="IPR015422">
    <property type="entry name" value="PyrdxlP-dep_Trfase_small"/>
</dbReference>
<dbReference type="Gene3D" id="3.40.640.10">
    <property type="entry name" value="Type I PLP-dependent aspartate aminotransferase-like (Major domain)"/>
    <property type="match status" value="1"/>
</dbReference>
<keyword evidence="2" id="KW-0663">Pyridoxal phosphate</keyword>
<evidence type="ECO:0000256" key="1">
    <source>
        <dbReference type="ARBA" id="ARBA00001933"/>
    </source>
</evidence>
<dbReference type="InterPro" id="IPR000653">
    <property type="entry name" value="DegT/StrS_aminotransferase"/>
</dbReference>
<sequence length="437" mass="47482">MTASQSVTTVHRRSGRLAIHGGTPVRPAERGWPQWPQPTAQSSSNVEAVLRSGRWAITSPGTSPLFERRFASDFAGYLNARHCVPVDHGSSALLIALESLRLDHGDVVLVPALTWVASASAVLRAGLVPVLVDVRADTGCIDPASIDLDVSFRAVIAVHWAAAMANIPAMEKVLEPRGIPIIEDAAQAHGAQWLGRSAGTLGRLGCFSMQHSKVLTGGEGGAVVTDDDELAPVLEELRADSRRYARAGETSKLGLVTSASIMGANLCMSEWSAAVLCAQLELLDAQHETRRRNYALLNELLADVPGMRLLRPPAEQNRMSVYELPFIFDSLPEGVTTDRVAEAMTAELGTHFYVPREPLGRSPFLQPWTKPTIKPLAERFMELNRDRSHPNAEKLARSAVLTHHSTLLGGEEDMADVADAVVKVVNGLSDERWDRRR</sequence>
<dbReference type="GO" id="GO:0000271">
    <property type="term" value="P:polysaccharide biosynthetic process"/>
    <property type="evidence" value="ECO:0007669"/>
    <property type="project" value="TreeGrafter"/>
</dbReference>
<dbReference type="Gene3D" id="3.90.1150.10">
    <property type="entry name" value="Aspartate Aminotransferase, domain 1"/>
    <property type="match status" value="1"/>
</dbReference>
<comment type="cofactor">
    <cofactor evidence="1">
        <name>pyridoxal 5'-phosphate</name>
        <dbReference type="ChEBI" id="CHEBI:597326"/>
    </cofactor>
</comment>
<proteinExistence type="inferred from homology"/>
<keyword evidence="4" id="KW-0032">Aminotransferase</keyword>
<comment type="similarity">
    <text evidence="2">Belongs to the DegT/DnrJ/EryC1 family.</text>
</comment>
<dbReference type="EMBL" id="PVMZ01000011">
    <property type="protein sequence ID" value="PRX19069.1"/>
    <property type="molecule type" value="Genomic_DNA"/>
</dbReference>
<dbReference type="SUPFAM" id="SSF53383">
    <property type="entry name" value="PLP-dependent transferases"/>
    <property type="match status" value="1"/>
</dbReference>
<dbReference type="Pfam" id="PF01041">
    <property type="entry name" value="DegT_DnrJ_EryC1"/>
    <property type="match status" value="1"/>
</dbReference>